<keyword evidence="3" id="KW-1185">Reference proteome</keyword>
<dbReference type="Proteomes" id="UP000485058">
    <property type="component" value="Unassembled WGS sequence"/>
</dbReference>
<dbReference type="EMBL" id="BLLF01001718">
    <property type="protein sequence ID" value="GFH20890.1"/>
    <property type="molecule type" value="Genomic_DNA"/>
</dbReference>
<dbReference type="AlphaFoldDB" id="A0A699ZIH0"/>
<proteinExistence type="predicted"/>
<feature type="region of interest" description="Disordered" evidence="1">
    <location>
        <begin position="91"/>
        <end position="110"/>
    </location>
</feature>
<accession>A0A699ZIH0</accession>
<evidence type="ECO:0000313" key="2">
    <source>
        <dbReference type="EMBL" id="GFH20890.1"/>
    </source>
</evidence>
<organism evidence="2 3">
    <name type="scientific">Haematococcus lacustris</name>
    <name type="common">Green alga</name>
    <name type="synonym">Haematococcus pluvialis</name>
    <dbReference type="NCBI Taxonomy" id="44745"/>
    <lineage>
        <taxon>Eukaryota</taxon>
        <taxon>Viridiplantae</taxon>
        <taxon>Chlorophyta</taxon>
        <taxon>core chlorophytes</taxon>
        <taxon>Chlorophyceae</taxon>
        <taxon>CS clade</taxon>
        <taxon>Chlamydomonadales</taxon>
        <taxon>Haematococcaceae</taxon>
        <taxon>Haematococcus</taxon>
    </lineage>
</organism>
<feature type="non-terminal residue" evidence="2">
    <location>
        <position position="1"/>
    </location>
</feature>
<name>A0A699ZIH0_HAELA</name>
<feature type="non-terminal residue" evidence="2">
    <location>
        <position position="110"/>
    </location>
</feature>
<protein>
    <submittedName>
        <fullName evidence="2">Uncharacterized protein</fullName>
    </submittedName>
</protein>
<evidence type="ECO:0000313" key="3">
    <source>
        <dbReference type="Proteomes" id="UP000485058"/>
    </source>
</evidence>
<evidence type="ECO:0000256" key="1">
    <source>
        <dbReference type="SAM" id="MobiDB-lite"/>
    </source>
</evidence>
<sequence length="110" mass="12069">VVLFDRSSERRAPFYNLLRSLGMARIVNKSLLEDGCDAVTFGLSQRARNSAEEWAKRAQSLMDRSPGLAAKAYRQAGDSVRAEVATARQKRLEASAAGQQEALELHHPAA</sequence>
<comment type="caution">
    <text evidence="2">The sequence shown here is derived from an EMBL/GenBank/DDBJ whole genome shotgun (WGS) entry which is preliminary data.</text>
</comment>
<reference evidence="2 3" key="1">
    <citation type="submission" date="2020-02" db="EMBL/GenBank/DDBJ databases">
        <title>Draft genome sequence of Haematococcus lacustris strain NIES-144.</title>
        <authorList>
            <person name="Morimoto D."/>
            <person name="Nakagawa S."/>
            <person name="Yoshida T."/>
            <person name="Sawayama S."/>
        </authorList>
    </citation>
    <scope>NUCLEOTIDE SEQUENCE [LARGE SCALE GENOMIC DNA]</scope>
    <source>
        <strain evidence="2 3">NIES-144</strain>
    </source>
</reference>
<gene>
    <name evidence="2" type="ORF">HaLaN_18092</name>
</gene>